<evidence type="ECO:0000256" key="4">
    <source>
        <dbReference type="RuleBase" id="RU003476"/>
    </source>
</evidence>
<organism evidence="6">
    <name type="scientific">uncultured Solirubrobacteraceae bacterium</name>
    <dbReference type="NCBI Taxonomy" id="1162706"/>
    <lineage>
        <taxon>Bacteria</taxon>
        <taxon>Bacillati</taxon>
        <taxon>Actinomycetota</taxon>
        <taxon>Thermoleophilia</taxon>
        <taxon>Solirubrobacterales</taxon>
        <taxon>Solirubrobacteraceae</taxon>
        <taxon>environmental samples</taxon>
    </lineage>
</organism>
<evidence type="ECO:0000256" key="3">
    <source>
        <dbReference type="ARBA" id="ARBA00022801"/>
    </source>
</evidence>
<dbReference type="PANTHER" id="PTHR43046:SF16">
    <property type="entry name" value="ADP-RIBOSE PYROPHOSPHATASE YJHB-RELATED"/>
    <property type="match status" value="1"/>
</dbReference>
<protein>
    <recommendedName>
        <fullName evidence="5">Nudix hydrolase domain-containing protein</fullName>
    </recommendedName>
</protein>
<evidence type="ECO:0000256" key="1">
    <source>
        <dbReference type="ARBA" id="ARBA00001946"/>
    </source>
</evidence>
<feature type="domain" description="Nudix hydrolase" evidence="5">
    <location>
        <begin position="34"/>
        <end position="159"/>
    </location>
</feature>
<dbReference type="Gene3D" id="3.90.79.10">
    <property type="entry name" value="Nucleoside Triphosphate Pyrophosphohydrolase"/>
    <property type="match status" value="1"/>
</dbReference>
<proteinExistence type="inferred from homology"/>
<dbReference type="PANTHER" id="PTHR43046">
    <property type="entry name" value="GDP-MANNOSE MANNOSYL HYDROLASE"/>
    <property type="match status" value="1"/>
</dbReference>
<dbReference type="AlphaFoldDB" id="A0A6J4TAT2"/>
<accession>A0A6J4TAT2</accession>
<dbReference type="EMBL" id="CADCVT010000295">
    <property type="protein sequence ID" value="CAA9517539.1"/>
    <property type="molecule type" value="Genomic_DNA"/>
</dbReference>
<dbReference type="GO" id="GO:0016787">
    <property type="term" value="F:hydrolase activity"/>
    <property type="evidence" value="ECO:0007669"/>
    <property type="project" value="UniProtKB-KW"/>
</dbReference>
<dbReference type="PRINTS" id="PR00502">
    <property type="entry name" value="NUDIXFAMILY"/>
</dbReference>
<evidence type="ECO:0000313" key="6">
    <source>
        <dbReference type="EMBL" id="CAA9517539.1"/>
    </source>
</evidence>
<keyword evidence="3 4" id="KW-0378">Hydrolase</keyword>
<comment type="similarity">
    <text evidence="2 4">Belongs to the Nudix hydrolase family.</text>
</comment>
<dbReference type="PROSITE" id="PS00893">
    <property type="entry name" value="NUDIX_BOX"/>
    <property type="match status" value="1"/>
</dbReference>
<dbReference type="PROSITE" id="PS51462">
    <property type="entry name" value="NUDIX"/>
    <property type="match status" value="1"/>
</dbReference>
<dbReference type="InterPro" id="IPR015797">
    <property type="entry name" value="NUDIX_hydrolase-like_dom_sf"/>
</dbReference>
<dbReference type="InterPro" id="IPR020084">
    <property type="entry name" value="NUDIX_hydrolase_CS"/>
</dbReference>
<dbReference type="InterPro" id="IPR000086">
    <property type="entry name" value="NUDIX_hydrolase_dom"/>
</dbReference>
<dbReference type="Pfam" id="PF00293">
    <property type="entry name" value="NUDIX"/>
    <property type="match status" value="1"/>
</dbReference>
<name>A0A6J4TAT2_9ACTN</name>
<gene>
    <name evidence="6" type="ORF">AVDCRST_MAG85-2708</name>
</gene>
<dbReference type="CDD" id="cd02883">
    <property type="entry name" value="NUDIX_Hydrolase"/>
    <property type="match status" value="1"/>
</dbReference>
<dbReference type="SUPFAM" id="SSF55811">
    <property type="entry name" value="Nudix"/>
    <property type="match status" value="1"/>
</dbReference>
<comment type="cofactor">
    <cofactor evidence="1">
        <name>Mg(2+)</name>
        <dbReference type="ChEBI" id="CHEBI:18420"/>
    </cofactor>
</comment>
<evidence type="ECO:0000259" key="5">
    <source>
        <dbReference type="PROSITE" id="PS51462"/>
    </source>
</evidence>
<sequence length="161" mass="18442">MRSLRRRVRSAALLRLGYRVAYRALAVWAFLRRPRVRGCMVLLSDDLGRVLLVRHTYGDRQAWELPGGWVERDEDPVEAARRETREELGADVVDWERVGAVDGLWHFKREQLSYYAARWPGGEPRVDPVEIAEAAWFDPASPPERLGVGTRAVLGALHTLR</sequence>
<reference evidence="6" key="1">
    <citation type="submission" date="2020-02" db="EMBL/GenBank/DDBJ databases">
        <authorList>
            <person name="Meier V. D."/>
        </authorList>
    </citation>
    <scope>NUCLEOTIDE SEQUENCE</scope>
    <source>
        <strain evidence="6">AVDCRST_MAG85</strain>
    </source>
</reference>
<evidence type="ECO:0000256" key="2">
    <source>
        <dbReference type="ARBA" id="ARBA00005582"/>
    </source>
</evidence>
<dbReference type="InterPro" id="IPR020476">
    <property type="entry name" value="Nudix_hydrolase"/>
</dbReference>